<dbReference type="SUPFAM" id="SSF46955">
    <property type="entry name" value="Putative DNA-binding domain"/>
    <property type="match status" value="1"/>
</dbReference>
<dbReference type="GO" id="GO:0003677">
    <property type="term" value="F:DNA binding"/>
    <property type="evidence" value="ECO:0007669"/>
    <property type="project" value="UniProtKB-KW"/>
</dbReference>
<evidence type="ECO:0000313" key="4">
    <source>
        <dbReference type="Proteomes" id="UP000323521"/>
    </source>
</evidence>
<accession>A0A3G1KVE1</accession>
<reference evidence="3 4" key="1">
    <citation type="submission" date="2016-10" db="EMBL/GenBank/DDBJ databases">
        <title>Complete Genome Sequence of Peptococcaceae strain DCMF.</title>
        <authorList>
            <person name="Edwards R.J."/>
            <person name="Holland S.I."/>
            <person name="Deshpande N.P."/>
            <person name="Wong Y.K."/>
            <person name="Ertan H."/>
            <person name="Manefield M."/>
            <person name="Russell T.L."/>
            <person name="Lee M.J."/>
        </authorList>
    </citation>
    <scope>NUCLEOTIDE SEQUENCE [LARGE SCALE GENOMIC DNA]</scope>
    <source>
        <strain evidence="3 4">DCMF</strain>
    </source>
</reference>
<dbReference type="Pfam" id="PF13411">
    <property type="entry name" value="MerR_1"/>
    <property type="match status" value="1"/>
</dbReference>
<dbReference type="Gene3D" id="3.20.80.10">
    <property type="entry name" value="Regulatory factor, effector binding domain"/>
    <property type="match status" value="1"/>
</dbReference>
<gene>
    <name evidence="3" type="ORF">DCMF_17825</name>
</gene>
<dbReference type="Proteomes" id="UP000323521">
    <property type="component" value="Chromosome"/>
</dbReference>
<dbReference type="InterPro" id="IPR011256">
    <property type="entry name" value="Reg_factor_effector_dom_sf"/>
</dbReference>
<protein>
    <recommendedName>
        <fullName evidence="2">HTH merR-type domain-containing protein</fullName>
    </recommendedName>
</protein>
<dbReference type="InterPro" id="IPR000551">
    <property type="entry name" value="MerR-type_HTH_dom"/>
</dbReference>
<sequence length="272" mass="31983">MKKYLTTGEVAKLKGITPKALRLYDRMGLVKPCYVDLDTNYRYYSINQLFEIEMIVLFKSLGANLNSIKGVLHTQDSLHFAKFCAEQRQRAQEQIALLLEGCAKFQMLEERIYRDRELLNKEGIYWRDMEDRAVIMRPCSTEPTHDDTYRIYFDVYKEIRKNKLFTIYATGSQVQIDPAAKLLQYTNMFVEVYHDASSKVELQTLPKGRYICINYRRHNREQQINKLLHALKEYNITPVFAIEADTFVDIVDLSDPLMEIQVLTDHFTILHS</sequence>
<feature type="domain" description="HTH merR-type" evidence="2">
    <location>
        <begin position="4"/>
        <end position="74"/>
    </location>
</feature>
<keyword evidence="4" id="KW-1185">Reference proteome</keyword>
<dbReference type="PANTHER" id="PTHR30204">
    <property type="entry name" value="REDOX-CYCLING DRUG-SENSING TRANSCRIPTIONAL ACTIVATOR SOXR"/>
    <property type="match status" value="1"/>
</dbReference>
<dbReference type="KEGG" id="fwa:DCMF_17825"/>
<evidence type="ECO:0000259" key="2">
    <source>
        <dbReference type="PROSITE" id="PS50937"/>
    </source>
</evidence>
<dbReference type="InterPro" id="IPR047057">
    <property type="entry name" value="MerR_fam"/>
</dbReference>
<dbReference type="Gene3D" id="1.10.1660.10">
    <property type="match status" value="1"/>
</dbReference>
<proteinExistence type="predicted"/>
<dbReference type="SMART" id="SM00422">
    <property type="entry name" value="HTH_MERR"/>
    <property type="match status" value="1"/>
</dbReference>
<evidence type="ECO:0000256" key="1">
    <source>
        <dbReference type="ARBA" id="ARBA00023125"/>
    </source>
</evidence>
<dbReference type="PROSITE" id="PS50937">
    <property type="entry name" value="HTH_MERR_2"/>
    <property type="match status" value="1"/>
</dbReference>
<keyword evidence="1" id="KW-0238">DNA-binding</keyword>
<dbReference type="EMBL" id="CP017634">
    <property type="protein sequence ID" value="ATW26370.1"/>
    <property type="molecule type" value="Genomic_DNA"/>
</dbReference>
<dbReference type="GO" id="GO:0003700">
    <property type="term" value="F:DNA-binding transcription factor activity"/>
    <property type="evidence" value="ECO:0007669"/>
    <property type="project" value="InterPro"/>
</dbReference>
<name>A0A3G1KVE1_FORW1</name>
<dbReference type="SUPFAM" id="SSF55136">
    <property type="entry name" value="Probable bacterial effector-binding domain"/>
    <property type="match status" value="1"/>
</dbReference>
<dbReference type="InterPro" id="IPR009061">
    <property type="entry name" value="DNA-bd_dom_put_sf"/>
</dbReference>
<dbReference type="RefSeq" id="WP_148135676.1">
    <property type="nucleotide sequence ID" value="NZ_CP017634.1"/>
</dbReference>
<dbReference type="OrthoDB" id="9773308at2"/>
<dbReference type="PANTHER" id="PTHR30204:SF96">
    <property type="entry name" value="CHROMOSOME-ANCHORING PROTEIN RACA"/>
    <property type="match status" value="1"/>
</dbReference>
<dbReference type="AlphaFoldDB" id="A0A3G1KVE1"/>
<organism evidence="3 4">
    <name type="scientific">Formimonas warabiya</name>
    <dbReference type="NCBI Taxonomy" id="1761012"/>
    <lineage>
        <taxon>Bacteria</taxon>
        <taxon>Bacillati</taxon>
        <taxon>Bacillota</taxon>
        <taxon>Clostridia</taxon>
        <taxon>Eubacteriales</taxon>
        <taxon>Peptococcaceae</taxon>
        <taxon>Candidatus Formimonas</taxon>
    </lineage>
</organism>
<evidence type="ECO:0000313" key="3">
    <source>
        <dbReference type="EMBL" id="ATW26370.1"/>
    </source>
</evidence>